<dbReference type="SUPFAM" id="SSF102114">
    <property type="entry name" value="Radical SAM enzymes"/>
    <property type="match status" value="1"/>
</dbReference>
<dbReference type="SFLD" id="SFLDS00029">
    <property type="entry name" value="Radical_SAM"/>
    <property type="match status" value="1"/>
</dbReference>
<dbReference type="InterPro" id="IPR006638">
    <property type="entry name" value="Elp3/MiaA/NifB-like_rSAM"/>
</dbReference>
<evidence type="ECO:0000256" key="1">
    <source>
        <dbReference type="ARBA" id="ARBA00006100"/>
    </source>
</evidence>
<evidence type="ECO:0000256" key="3">
    <source>
        <dbReference type="RuleBase" id="RU364116"/>
    </source>
</evidence>
<dbReference type="PROSITE" id="PS51918">
    <property type="entry name" value="RADICAL_SAM"/>
    <property type="match status" value="1"/>
</dbReference>
<evidence type="ECO:0000259" key="4">
    <source>
        <dbReference type="PROSITE" id="PS51918"/>
    </source>
</evidence>
<dbReference type="PANTHER" id="PTHR13932:SF5">
    <property type="entry name" value="RADICAL S-ADENOSYL METHIONINE DOMAIN-CONTAINING PROTEIN 1, MITOCHONDRIAL"/>
    <property type="match status" value="1"/>
</dbReference>
<organism evidence="5 6">
    <name type="scientific">Virgibacillus sediminis</name>
    <dbReference type="NCBI Taxonomy" id="202260"/>
    <lineage>
        <taxon>Bacteria</taxon>
        <taxon>Bacillati</taxon>
        <taxon>Bacillota</taxon>
        <taxon>Bacilli</taxon>
        <taxon>Bacillales</taxon>
        <taxon>Bacillaceae</taxon>
        <taxon>Virgibacillus</taxon>
    </lineage>
</organism>
<dbReference type="Gene3D" id="3.80.30.20">
    <property type="entry name" value="tm_1862 like domain"/>
    <property type="match status" value="1"/>
</dbReference>
<keyword evidence="3" id="KW-0143">Chaperone</keyword>
<reference evidence="6" key="1">
    <citation type="journal article" date="2019" name="Int. J. Syst. Evol. Microbiol.">
        <title>The Global Catalogue of Microorganisms (GCM) 10K type strain sequencing project: providing services to taxonomists for standard genome sequencing and annotation.</title>
        <authorList>
            <consortium name="The Broad Institute Genomics Platform"/>
            <consortium name="The Broad Institute Genome Sequencing Center for Infectious Disease"/>
            <person name="Wu L."/>
            <person name="Ma J."/>
        </authorList>
    </citation>
    <scope>NUCLEOTIDE SEQUENCE [LARGE SCALE GENOMIC DNA]</scope>
    <source>
        <strain evidence="6">KCTC 13193</strain>
    </source>
</reference>
<comment type="similarity">
    <text evidence="1">Belongs to the anaerobic coproporphyrinogen-III oxidase family. HemW subfamily.</text>
</comment>
<evidence type="ECO:0000313" key="6">
    <source>
        <dbReference type="Proteomes" id="UP001595387"/>
    </source>
</evidence>
<dbReference type="PANTHER" id="PTHR13932">
    <property type="entry name" value="COPROPORPHYRINIGEN III OXIDASE"/>
    <property type="match status" value="1"/>
</dbReference>
<sequence length="384" mass="44545">MKSAYIHIPFCLQICYYCDFVKFMYKEKRAEDYLEALASEMEQYLPGEHHELDTIFIGGGTPTALNAQQLQQLFALIHRRINVPALKEFSIEVNPGDLDDEKAAILKDNGVSRISFGVQVMDDQFLKQLGRHHRVRDVYETVDILTRNGLHNISLDLIYGLPNQTVDHFRRSLEEALEFNLPHYSTYALQIEPKTVFYQRRKKGQLMLPAEEEEVEMYHILRETMHKHGKVQYEISNFAKPGYESRHNLTYWKNEHYYGFGAGAHAYLPGERVANIGALPAYIKQAKENGEPVLQREKIGLKERIEEEMFLGLRKIQGVDKSCFKDKFGFDLEELYGQAIRKMTARGLMTETRHALQLTEDGLLLANSVFEEFMLEQKDLELVN</sequence>
<keyword evidence="3" id="KW-0963">Cytoplasm</keyword>
<keyword evidence="3" id="KW-0408">Iron</keyword>
<keyword evidence="3" id="KW-0411">Iron-sulfur</keyword>
<evidence type="ECO:0000313" key="5">
    <source>
        <dbReference type="EMBL" id="MFC2948404.1"/>
    </source>
</evidence>
<dbReference type="InterPro" id="IPR004559">
    <property type="entry name" value="HemW-like"/>
</dbReference>
<dbReference type="Proteomes" id="UP001595387">
    <property type="component" value="Unassembled WGS sequence"/>
</dbReference>
<keyword evidence="3" id="KW-0004">4Fe-4S</keyword>
<dbReference type="SFLD" id="SFLDF00288">
    <property type="entry name" value="HemN-like__clustered_with_nucl"/>
    <property type="match status" value="1"/>
</dbReference>
<dbReference type="InterPro" id="IPR023404">
    <property type="entry name" value="rSAM_horseshoe"/>
</dbReference>
<name>A0ABV7A6E1_9BACI</name>
<gene>
    <name evidence="5" type="primary">hemW</name>
    <name evidence="5" type="ORF">ACFODW_08630</name>
</gene>
<dbReference type="InterPro" id="IPR058240">
    <property type="entry name" value="rSAM_sf"/>
</dbReference>
<dbReference type="InterPro" id="IPR010723">
    <property type="entry name" value="HemN_C"/>
</dbReference>
<keyword evidence="3" id="KW-0349">Heme</keyword>
<dbReference type="Pfam" id="PF04055">
    <property type="entry name" value="Radical_SAM"/>
    <property type="match status" value="1"/>
</dbReference>
<keyword evidence="3" id="KW-0949">S-adenosyl-L-methionine</keyword>
<dbReference type="CDD" id="cd01335">
    <property type="entry name" value="Radical_SAM"/>
    <property type="match status" value="1"/>
</dbReference>
<accession>A0ABV7A6E1</accession>
<dbReference type="InterPro" id="IPR034505">
    <property type="entry name" value="Coproporphyrinogen-III_oxidase"/>
</dbReference>
<feature type="domain" description="Radical SAM core" evidence="4">
    <location>
        <begin position="1"/>
        <end position="234"/>
    </location>
</feature>
<dbReference type="SFLD" id="SFLDG01065">
    <property type="entry name" value="anaerobic_coproporphyrinogen-I"/>
    <property type="match status" value="1"/>
</dbReference>
<dbReference type="SFLD" id="SFLDF00562">
    <property type="entry name" value="HemN-like__clustered_with_heat"/>
    <property type="match status" value="1"/>
</dbReference>
<dbReference type="Pfam" id="PF06969">
    <property type="entry name" value="HemN_C"/>
    <property type="match status" value="1"/>
</dbReference>
<proteinExistence type="inferred from homology"/>
<comment type="function">
    <text evidence="3">Probably acts as a heme chaperone, transferring heme to an unknown acceptor. Binds one molecule of heme per monomer, possibly covalently. Binds 1 [4Fe-4S] cluster. The cluster is coordinated with 3 cysteines and an exchangeable S-adenosyl-L-methionine.</text>
</comment>
<dbReference type="RefSeq" id="WP_390305986.1">
    <property type="nucleotide sequence ID" value="NZ_JBHRRZ010000015.1"/>
</dbReference>
<comment type="subcellular location">
    <subcellularLocation>
        <location evidence="3">Cytoplasm</location>
    </subcellularLocation>
</comment>
<dbReference type="SMART" id="SM00729">
    <property type="entry name" value="Elp3"/>
    <property type="match status" value="1"/>
</dbReference>
<dbReference type="InterPro" id="IPR007197">
    <property type="entry name" value="rSAM"/>
</dbReference>
<dbReference type="EMBL" id="JBHRRZ010000015">
    <property type="protein sequence ID" value="MFC2948404.1"/>
    <property type="molecule type" value="Genomic_DNA"/>
</dbReference>
<dbReference type="NCBIfam" id="TIGR00539">
    <property type="entry name" value="hemN_rel"/>
    <property type="match status" value="1"/>
</dbReference>
<comment type="caution">
    <text evidence="5">The sequence shown here is derived from an EMBL/GenBank/DDBJ whole genome shotgun (WGS) entry which is preliminary data.</text>
</comment>
<evidence type="ECO:0000256" key="2">
    <source>
        <dbReference type="ARBA" id="ARBA00017228"/>
    </source>
</evidence>
<keyword evidence="6" id="KW-1185">Reference proteome</keyword>
<keyword evidence="3" id="KW-0479">Metal-binding</keyword>
<protein>
    <recommendedName>
        <fullName evidence="2 3">Heme chaperone HemW</fullName>
    </recommendedName>
</protein>